<proteinExistence type="predicted"/>
<comment type="caution">
    <text evidence="3">The sequence shown here is derived from an EMBL/GenBank/DDBJ whole genome shotgun (WGS) entry which is preliminary data.</text>
</comment>
<reference evidence="3 4" key="1">
    <citation type="journal article" date="2024" name="G3 (Bethesda)">
        <title>Genome assembly of Hibiscus sabdariffa L. provides insights into metabolisms of medicinal natural products.</title>
        <authorList>
            <person name="Kim T."/>
        </authorList>
    </citation>
    <scope>NUCLEOTIDE SEQUENCE [LARGE SCALE GENOMIC DNA]</scope>
    <source>
        <strain evidence="3">TK-2024</strain>
        <tissue evidence="3">Old leaves</tissue>
    </source>
</reference>
<keyword evidence="2" id="KW-0472">Membrane</keyword>
<evidence type="ECO:0000256" key="1">
    <source>
        <dbReference type="SAM" id="MobiDB-lite"/>
    </source>
</evidence>
<organism evidence="3 4">
    <name type="scientific">Hibiscus sabdariffa</name>
    <name type="common">roselle</name>
    <dbReference type="NCBI Taxonomy" id="183260"/>
    <lineage>
        <taxon>Eukaryota</taxon>
        <taxon>Viridiplantae</taxon>
        <taxon>Streptophyta</taxon>
        <taxon>Embryophyta</taxon>
        <taxon>Tracheophyta</taxon>
        <taxon>Spermatophyta</taxon>
        <taxon>Magnoliopsida</taxon>
        <taxon>eudicotyledons</taxon>
        <taxon>Gunneridae</taxon>
        <taxon>Pentapetalae</taxon>
        <taxon>rosids</taxon>
        <taxon>malvids</taxon>
        <taxon>Malvales</taxon>
        <taxon>Malvaceae</taxon>
        <taxon>Malvoideae</taxon>
        <taxon>Hibiscus</taxon>
    </lineage>
</organism>
<keyword evidence="2" id="KW-0812">Transmembrane</keyword>
<feature type="transmembrane region" description="Helical" evidence="2">
    <location>
        <begin position="26"/>
        <end position="44"/>
    </location>
</feature>
<dbReference type="EMBL" id="JBBPBN010000059">
    <property type="protein sequence ID" value="KAK8988139.1"/>
    <property type="molecule type" value="Genomic_DNA"/>
</dbReference>
<evidence type="ECO:0000313" key="4">
    <source>
        <dbReference type="Proteomes" id="UP001396334"/>
    </source>
</evidence>
<protein>
    <submittedName>
        <fullName evidence="3">Uncharacterized protein</fullName>
    </submittedName>
</protein>
<evidence type="ECO:0000313" key="3">
    <source>
        <dbReference type="EMBL" id="KAK8988139.1"/>
    </source>
</evidence>
<gene>
    <name evidence="3" type="ORF">V6N11_065737</name>
</gene>
<feature type="region of interest" description="Disordered" evidence="1">
    <location>
        <begin position="125"/>
        <end position="149"/>
    </location>
</feature>
<keyword evidence="2" id="KW-1133">Transmembrane helix</keyword>
<sequence length="149" mass="15208">MDSKSDLSSSVTVGGFIYGTFKLNEMVVMSVVAVMAATFFFVLAKKLFRVCRSHWTGARGIVQGGTELGGRRSHRTGAGGMVQGEIELGGGRNHGTCAGAMVHGEIELGGGRNHGTGSGGMIQGEIELGGHGDANDGEIDVEAGGAAPE</sequence>
<accession>A0ABR2PI73</accession>
<name>A0ABR2PI73_9ROSI</name>
<evidence type="ECO:0000256" key="2">
    <source>
        <dbReference type="SAM" id="Phobius"/>
    </source>
</evidence>
<keyword evidence="4" id="KW-1185">Reference proteome</keyword>
<dbReference type="Proteomes" id="UP001396334">
    <property type="component" value="Unassembled WGS sequence"/>
</dbReference>